<protein>
    <recommendedName>
        <fullName evidence="3 10">Cell division protein FtsX</fullName>
    </recommendedName>
</protein>
<keyword evidence="7 11" id="KW-1133">Transmembrane helix</keyword>
<feature type="domain" description="FtsX extracellular" evidence="13">
    <location>
        <begin position="54"/>
        <end position="147"/>
    </location>
</feature>
<keyword evidence="5 10" id="KW-0132">Cell division</keyword>
<dbReference type="eggNOG" id="COG2177">
    <property type="taxonomic scope" value="Bacteria"/>
</dbReference>
<dbReference type="InterPro" id="IPR040690">
    <property type="entry name" value="FtsX_ECD"/>
</dbReference>
<dbReference type="Pfam" id="PF18075">
    <property type="entry name" value="FtsX_ECD"/>
    <property type="match status" value="1"/>
</dbReference>
<keyword evidence="4 10" id="KW-1003">Cell membrane</keyword>
<feature type="domain" description="ABC3 transporter permease C-terminal" evidence="12">
    <location>
        <begin position="170"/>
        <end position="287"/>
    </location>
</feature>
<evidence type="ECO:0000256" key="11">
    <source>
        <dbReference type="SAM" id="Phobius"/>
    </source>
</evidence>
<dbReference type="PATRIC" id="fig|28125.4.peg.621"/>
<evidence type="ECO:0000256" key="4">
    <source>
        <dbReference type="ARBA" id="ARBA00022475"/>
    </source>
</evidence>
<keyword evidence="8 10" id="KW-0472">Membrane</keyword>
<dbReference type="GO" id="GO:0051301">
    <property type="term" value="P:cell division"/>
    <property type="evidence" value="ECO:0007669"/>
    <property type="project" value="UniProtKB-KW"/>
</dbReference>
<comment type="similarity">
    <text evidence="2 10">Belongs to the ABC-4 integral membrane protein family. FtsX subfamily.</text>
</comment>
<evidence type="ECO:0000313" key="15">
    <source>
        <dbReference type="Proteomes" id="UP000070093"/>
    </source>
</evidence>
<sequence length="294" mass="32625">MNMVKKRNKARKQHSLQIVTLCISTAMVLILIGMVVLTVFTSRNLSSFVKENLSITMILQPDMDEQEAATLYQQVKSESFVNVANYISKEQALADGTKELGANPAEFAGQNPFTGEIEVNLKADYANNDSIAWIAKDLKSHRGVSDVTYRQDLVKSVNDTLSKIGIVLVVIAILLTIVSFSLINNTIRLSVYARRFSIHTMKLVGASWNYIRAPFLKRAVLQGFVSGLIAILVLGGCVFSLYTYEPEITTVLSWGILLITAVIMLGFGIFIATLCSWLSVNRFLRMKAGDLYKI</sequence>
<evidence type="ECO:0000256" key="7">
    <source>
        <dbReference type="ARBA" id="ARBA00022989"/>
    </source>
</evidence>
<keyword evidence="6 11" id="KW-0812">Transmembrane</keyword>
<dbReference type="PIRSF" id="PIRSF003097">
    <property type="entry name" value="FtsX"/>
    <property type="match status" value="1"/>
</dbReference>
<dbReference type="AlphaFoldDB" id="A0A137SZI5"/>
<organism evidence="14 15">
    <name type="scientific">Prevotella bivia</name>
    <dbReference type="NCBI Taxonomy" id="28125"/>
    <lineage>
        <taxon>Bacteria</taxon>
        <taxon>Pseudomonadati</taxon>
        <taxon>Bacteroidota</taxon>
        <taxon>Bacteroidia</taxon>
        <taxon>Bacteroidales</taxon>
        <taxon>Prevotellaceae</taxon>
        <taxon>Prevotella</taxon>
    </lineage>
</organism>
<evidence type="ECO:0000313" key="14">
    <source>
        <dbReference type="EMBL" id="KXO17875.1"/>
    </source>
</evidence>
<evidence type="ECO:0000256" key="2">
    <source>
        <dbReference type="ARBA" id="ARBA00007379"/>
    </source>
</evidence>
<feature type="transmembrane region" description="Helical" evidence="11">
    <location>
        <begin position="164"/>
        <end position="187"/>
    </location>
</feature>
<accession>A0A137SZI5</accession>
<keyword evidence="9 10" id="KW-0131">Cell cycle</keyword>
<evidence type="ECO:0000256" key="10">
    <source>
        <dbReference type="PIRNR" id="PIRNR003097"/>
    </source>
</evidence>
<evidence type="ECO:0000259" key="12">
    <source>
        <dbReference type="Pfam" id="PF02687"/>
    </source>
</evidence>
<evidence type="ECO:0000256" key="9">
    <source>
        <dbReference type="ARBA" id="ARBA00023306"/>
    </source>
</evidence>
<name>A0A137SZI5_9BACT</name>
<comment type="subcellular location">
    <subcellularLocation>
        <location evidence="1">Cell membrane</location>
        <topology evidence="1">Multi-pass membrane protein</topology>
    </subcellularLocation>
</comment>
<evidence type="ECO:0000256" key="5">
    <source>
        <dbReference type="ARBA" id="ARBA00022618"/>
    </source>
</evidence>
<comment type="caution">
    <text evidence="14">The sequence shown here is derived from an EMBL/GenBank/DDBJ whole genome shotgun (WGS) entry which is preliminary data.</text>
</comment>
<evidence type="ECO:0000256" key="3">
    <source>
        <dbReference type="ARBA" id="ARBA00021907"/>
    </source>
</evidence>
<evidence type="ECO:0000259" key="13">
    <source>
        <dbReference type="Pfam" id="PF18075"/>
    </source>
</evidence>
<proteinExistence type="inferred from homology"/>
<dbReference type="GO" id="GO:0005886">
    <property type="term" value="C:plasma membrane"/>
    <property type="evidence" value="ECO:0007669"/>
    <property type="project" value="UniProtKB-SubCell"/>
</dbReference>
<feature type="transmembrane region" description="Helical" evidence="11">
    <location>
        <begin position="254"/>
        <end position="278"/>
    </location>
</feature>
<dbReference type="Gene3D" id="3.30.70.3040">
    <property type="match status" value="1"/>
</dbReference>
<evidence type="ECO:0000256" key="1">
    <source>
        <dbReference type="ARBA" id="ARBA00004651"/>
    </source>
</evidence>
<gene>
    <name evidence="14" type="ORF">HMPREF3202_00630</name>
</gene>
<dbReference type="Proteomes" id="UP000070093">
    <property type="component" value="Unassembled WGS sequence"/>
</dbReference>
<dbReference type="InterPro" id="IPR004513">
    <property type="entry name" value="FtsX"/>
</dbReference>
<dbReference type="Pfam" id="PF02687">
    <property type="entry name" value="FtsX"/>
    <property type="match status" value="1"/>
</dbReference>
<feature type="transmembrane region" description="Helical" evidence="11">
    <location>
        <begin position="219"/>
        <end position="242"/>
    </location>
</feature>
<reference evidence="14 15" key="1">
    <citation type="submission" date="2016-02" db="EMBL/GenBank/DDBJ databases">
        <authorList>
            <person name="Wen L."/>
            <person name="He K."/>
            <person name="Yang H."/>
        </authorList>
    </citation>
    <scope>NUCLEOTIDE SEQUENCE [LARGE SCALE GENOMIC DNA]</scope>
    <source>
        <strain evidence="14 15">GED7880</strain>
    </source>
</reference>
<dbReference type="PANTHER" id="PTHR47755:SF1">
    <property type="entry name" value="CELL DIVISION PROTEIN FTSX"/>
    <property type="match status" value="1"/>
</dbReference>
<evidence type="ECO:0000256" key="6">
    <source>
        <dbReference type="ARBA" id="ARBA00022692"/>
    </source>
</evidence>
<evidence type="ECO:0000256" key="8">
    <source>
        <dbReference type="ARBA" id="ARBA00023136"/>
    </source>
</evidence>
<dbReference type="STRING" id="28125.HMPREF3202_00630"/>
<dbReference type="EMBL" id="LTAG01000025">
    <property type="protein sequence ID" value="KXO17875.1"/>
    <property type="molecule type" value="Genomic_DNA"/>
</dbReference>
<feature type="transmembrane region" description="Helical" evidence="11">
    <location>
        <begin position="21"/>
        <end position="40"/>
    </location>
</feature>
<dbReference type="PANTHER" id="PTHR47755">
    <property type="entry name" value="CELL DIVISION PROTEIN FTSX"/>
    <property type="match status" value="1"/>
</dbReference>
<dbReference type="InterPro" id="IPR003838">
    <property type="entry name" value="ABC3_permease_C"/>
</dbReference>